<feature type="region of interest" description="Disordered" evidence="4">
    <location>
        <begin position="709"/>
        <end position="832"/>
    </location>
</feature>
<proteinExistence type="inferred from homology"/>
<feature type="region of interest" description="Disordered" evidence="4">
    <location>
        <begin position="276"/>
        <end position="300"/>
    </location>
</feature>
<dbReference type="PANTHER" id="PTHR21501">
    <property type="entry name" value="PROTEIN FAM-161"/>
    <property type="match status" value="1"/>
</dbReference>
<evidence type="ECO:0000256" key="1">
    <source>
        <dbReference type="ARBA" id="ARBA00006663"/>
    </source>
</evidence>
<comment type="similarity">
    <text evidence="1">Belongs to the FAM161 family.</text>
</comment>
<feature type="region of interest" description="Disordered" evidence="4">
    <location>
        <begin position="343"/>
        <end position="383"/>
    </location>
</feature>
<dbReference type="PANTHER" id="PTHR21501:SF1">
    <property type="entry name" value="PROTEIN FAM-161"/>
    <property type="match status" value="1"/>
</dbReference>
<sequence length="832" mass="95162">MKMHKPLDSKSTSDNLIDLYTRIPDYSEVQHLGQSDFINTLEKLKEEFRQCRASLYNEEFCSDSEYLAEKSSPVTNRSRTVDNLCSYSSKFPSASNENRFSASTNAYEGKVTKINNHNLTTGFNNSGAGGSNTIIDADVGNNDVSSAGYGRNREQYLSIKSCELHRTPYRSTSASSLGRPSRYITFGRSALECGKNDTNCQNDYDDSEDDDDDEDDEGYGNNRQGERDRWSVGSSNSDMSLSKWSSNPEIYRPISRGKEYLPPANTEQRLLVRKSQNNSAPSVAFKDESEEPTQTFRANPVPEHVYKPLYEFIMLKNQRRSERIREQSKRRLLAQMKPFSFYKDPNKSSYSRSGKGERTGESLNNTKPLKKRRNDTLGNIKTNNNRLHSASLFRAKPAPPRTKALLAAIKQKEQQEYRELKKRLRSEMLLKNASLPPSMAAREKRTKITNAKIDEVLLDYQKSFQDKKRNRNYRETSTCTDDTGLLTDEDRMTEDEFGVVTTKKITTVVKPFKFSHRSPRNKFTSFGTSRHSAAAEGVFESSSNDNHASRLRYQAAKEKEEIRIQREEEELLRIMRAEKRRQKLRDTHLHAWQHAYSYSAEQDIAMRRQLRHAASILERESFIKDMSCMLSRVRSAPLLLEGGHRLERKQVPCRKHREEFQKQGSSSNERPWNKLSTPRLYSSNNWKHNASSRSIAMLTSLDRYGEEEKSETVALAEGSLSNSDNESGNDDDEDRGRNLILTDSGSEFEDDGNDNDRHEKKGKKPPANGKVAELQRGNTVTVEHNEDNEDNEIRAPSTDKDFYDEVEEEGSEDEEKDEDGDDDAGNNANNTH</sequence>
<protein>
    <recommendedName>
        <fullName evidence="7">Protein FAM161A</fullName>
    </recommendedName>
</protein>
<dbReference type="Pfam" id="PF10595">
    <property type="entry name" value="FAM161A_B"/>
    <property type="match status" value="1"/>
</dbReference>
<feature type="region of interest" description="Disordered" evidence="4">
    <location>
        <begin position="650"/>
        <end position="686"/>
    </location>
</feature>
<gene>
    <name evidence="5" type="ORF">ODALV1_LOCUS8608</name>
</gene>
<comment type="caution">
    <text evidence="5">The sequence shown here is derived from an EMBL/GenBank/DDBJ whole genome shotgun (WGS) entry which is preliminary data.</text>
</comment>
<dbReference type="InterPro" id="IPR019579">
    <property type="entry name" value="FAM161A/B"/>
</dbReference>
<keyword evidence="2 3" id="KW-0175">Coiled coil</keyword>
<feature type="compositionally biased region" description="Acidic residues" evidence="4">
    <location>
        <begin position="804"/>
        <end position="824"/>
    </location>
</feature>
<feature type="region of interest" description="Disordered" evidence="4">
    <location>
        <begin position="195"/>
        <end position="245"/>
    </location>
</feature>
<evidence type="ECO:0000313" key="6">
    <source>
        <dbReference type="Proteomes" id="UP001642540"/>
    </source>
</evidence>
<evidence type="ECO:0000256" key="3">
    <source>
        <dbReference type="SAM" id="Coils"/>
    </source>
</evidence>
<feature type="compositionally biased region" description="Polar residues" evidence="4">
    <location>
        <begin position="662"/>
        <end position="686"/>
    </location>
</feature>
<feature type="coiled-coil region" evidence="3">
    <location>
        <begin position="548"/>
        <end position="587"/>
    </location>
</feature>
<organism evidence="5 6">
    <name type="scientific">Orchesella dallaii</name>
    <dbReference type="NCBI Taxonomy" id="48710"/>
    <lineage>
        <taxon>Eukaryota</taxon>
        <taxon>Metazoa</taxon>
        <taxon>Ecdysozoa</taxon>
        <taxon>Arthropoda</taxon>
        <taxon>Hexapoda</taxon>
        <taxon>Collembola</taxon>
        <taxon>Entomobryomorpha</taxon>
        <taxon>Entomobryoidea</taxon>
        <taxon>Orchesellidae</taxon>
        <taxon>Orchesellinae</taxon>
        <taxon>Orchesella</taxon>
    </lineage>
</organism>
<feature type="compositionally biased region" description="Basic and acidic residues" evidence="4">
    <location>
        <begin position="791"/>
        <end position="803"/>
    </location>
</feature>
<feature type="compositionally biased region" description="Polar residues" evidence="4">
    <location>
        <begin position="232"/>
        <end position="245"/>
    </location>
</feature>
<evidence type="ECO:0000256" key="4">
    <source>
        <dbReference type="SAM" id="MobiDB-lite"/>
    </source>
</evidence>
<dbReference type="EMBL" id="CAXLJM020000026">
    <property type="protein sequence ID" value="CAL8093827.1"/>
    <property type="molecule type" value="Genomic_DNA"/>
</dbReference>
<name>A0ABP1QCA6_9HEXA</name>
<feature type="coiled-coil region" evidence="3">
    <location>
        <begin position="403"/>
        <end position="430"/>
    </location>
</feature>
<reference evidence="5 6" key="1">
    <citation type="submission" date="2024-08" db="EMBL/GenBank/DDBJ databases">
        <authorList>
            <person name="Cucini C."/>
            <person name="Frati F."/>
        </authorList>
    </citation>
    <scope>NUCLEOTIDE SEQUENCE [LARGE SCALE GENOMIC DNA]</scope>
</reference>
<keyword evidence="6" id="KW-1185">Reference proteome</keyword>
<feature type="compositionally biased region" description="Acidic residues" evidence="4">
    <location>
        <begin position="203"/>
        <end position="218"/>
    </location>
</feature>
<accession>A0ABP1QCA6</accession>
<feature type="compositionally biased region" description="Basic and acidic residues" evidence="4">
    <location>
        <begin position="650"/>
        <end position="661"/>
    </location>
</feature>
<evidence type="ECO:0008006" key="7">
    <source>
        <dbReference type="Google" id="ProtNLM"/>
    </source>
</evidence>
<dbReference type="Proteomes" id="UP001642540">
    <property type="component" value="Unassembled WGS sequence"/>
</dbReference>
<dbReference type="InterPro" id="IPR051655">
    <property type="entry name" value="FAM161"/>
</dbReference>
<evidence type="ECO:0000313" key="5">
    <source>
        <dbReference type="EMBL" id="CAL8093827.1"/>
    </source>
</evidence>
<feature type="compositionally biased region" description="Low complexity" evidence="4">
    <location>
        <begin position="717"/>
        <end position="726"/>
    </location>
</feature>
<evidence type="ECO:0000256" key="2">
    <source>
        <dbReference type="ARBA" id="ARBA00023054"/>
    </source>
</evidence>